<proteinExistence type="predicted"/>
<dbReference type="Pfam" id="PF01345">
    <property type="entry name" value="DUF11"/>
    <property type="match status" value="1"/>
</dbReference>
<evidence type="ECO:0000259" key="3">
    <source>
        <dbReference type="Pfam" id="PF01345"/>
    </source>
</evidence>
<dbReference type="Proteomes" id="UP001499959">
    <property type="component" value="Unassembled WGS sequence"/>
</dbReference>
<keyword evidence="2" id="KW-0732">Signal</keyword>
<feature type="domain" description="DUF11" evidence="3">
    <location>
        <begin position="548"/>
        <end position="635"/>
    </location>
</feature>
<evidence type="ECO:0000313" key="4">
    <source>
        <dbReference type="EMBL" id="GAA4797093.1"/>
    </source>
</evidence>
<evidence type="ECO:0000256" key="2">
    <source>
        <dbReference type="SAM" id="SignalP"/>
    </source>
</evidence>
<sequence>MKTDRLARIACVALLVAQPFAQLRAQVCALPGSDGDATATGIVNTYWTPANGNYGASTGSIVLGGQRGAPVTLAEGDLVLVIQMQCANIDSTDTTAYGDGAAGEPASGYADPASGCLAGRYQFVRAGAGSSNAVLNLAGSPLTATYEQANATAAGGRRTFQVILVPQYASVALNGTVTAPAWDGFSGGVVVIDAAYTLTLNGTVNVDGLGFRGGGGRSRSANDAGERFRWDDDTRHGTKGEGIAGTPRFVSDKRDPDSGATAAIVDLGIGWGGYPTGTASTGDFARGAPANAGGGGAFWDGGSDNGGGGGGGNGRAGGRGGAGWRSVGYAGVLADYGNLVDKKWGFGGTGFAGAGVARLVMGGGGGAGDNNANSQPAESSGAAGGGIVMLRAVDFAGNGSVSARGARAADNPSNDGAGGGGAGGSVLIVATTWSAAAGIDVRGGRGGDAWPTGGSAHGPGGGGAGGVVIASSPVAPALGGGAPGVTTTSDAPSGGANHGAQTGGDGVAQTIAPAADMPGSDVGRTCKADVRITKTNTPGINGDIDQAADTVDSGAATLYTIVVTNAGPKPANDTRVVDPLPAGVTCPTATCSAGGGAACPAQTGAALVAALQGAGVVVPVLPVNGNATFVLNCTVQ</sequence>
<evidence type="ECO:0000313" key="5">
    <source>
        <dbReference type="Proteomes" id="UP001499959"/>
    </source>
</evidence>
<reference evidence="5" key="1">
    <citation type="journal article" date="2019" name="Int. J. Syst. Evol. Microbiol.">
        <title>The Global Catalogue of Microorganisms (GCM) 10K type strain sequencing project: providing services to taxonomists for standard genome sequencing and annotation.</title>
        <authorList>
            <consortium name="The Broad Institute Genomics Platform"/>
            <consortium name="The Broad Institute Genome Sequencing Center for Infectious Disease"/>
            <person name="Wu L."/>
            <person name="Ma J."/>
        </authorList>
    </citation>
    <scope>NUCLEOTIDE SEQUENCE [LARGE SCALE GENOMIC DNA]</scope>
    <source>
        <strain evidence="5">JCM 18204</strain>
    </source>
</reference>
<dbReference type="InterPro" id="IPR001434">
    <property type="entry name" value="OmcB-like_DUF11"/>
</dbReference>
<evidence type="ECO:0000256" key="1">
    <source>
        <dbReference type="SAM" id="MobiDB-lite"/>
    </source>
</evidence>
<feature type="compositionally biased region" description="Basic and acidic residues" evidence="1">
    <location>
        <begin position="224"/>
        <end position="239"/>
    </location>
</feature>
<feature type="region of interest" description="Disordered" evidence="1">
    <location>
        <begin position="298"/>
        <end position="320"/>
    </location>
</feature>
<dbReference type="EMBL" id="BAABJE010000012">
    <property type="protein sequence ID" value="GAA4797093.1"/>
    <property type="molecule type" value="Genomic_DNA"/>
</dbReference>
<protein>
    <recommendedName>
        <fullName evidence="3">DUF11 domain-containing protein</fullName>
    </recommendedName>
</protein>
<keyword evidence="5" id="KW-1185">Reference proteome</keyword>
<dbReference type="RefSeq" id="WP_345303544.1">
    <property type="nucleotide sequence ID" value="NZ_BAABJE010000012.1"/>
</dbReference>
<feature type="region of interest" description="Disordered" evidence="1">
    <location>
        <begin position="479"/>
        <end position="506"/>
    </location>
</feature>
<comment type="caution">
    <text evidence="4">The sequence shown here is derived from an EMBL/GenBank/DDBJ whole genome shotgun (WGS) entry which is preliminary data.</text>
</comment>
<feature type="signal peptide" evidence="2">
    <location>
        <begin position="1"/>
        <end position="21"/>
    </location>
</feature>
<gene>
    <name evidence="4" type="ORF">GCM10023307_23680</name>
</gene>
<dbReference type="NCBIfam" id="TIGR01451">
    <property type="entry name" value="B_ant_repeat"/>
    <property type="match status" value="1"/>
</dbReference>
<accession>A0ABP9BKW0</accession>
<organism evidence="4 5">
    <name type="scientific">Lysobacter hankyongensis</name>
    <dbReference type="NCBI Taxonomy" id="1176535"/>
    <lineage>
        <taxon>Bacteria</taxon>
        <taxon>Pseudomonadati</taxon>
        <taxon>Pseudomonadota</taxon>
        <taxon>Gammaproteobacteria</taxon>
        <taxon>Lysobacterales</taxon>
        <taxon>Lysobacteraceae</taxon>
        <taxon>Lysobacter</taxon>
    </lineage>
</organism>
<name>A0ABP9BKW0_9GAMM</name>
<feature type="chain" id="PRO_5045362353" description="DUF11 domain-containing protein" evidence="2">
    <location>
        <begin position="22"/>
        <end position="636"/>
    </location>
</feature>
<dbReference type="InterPro" id="IPR047589">
    <property type="entry name" value="DUF11_rpt"/>
</dbReference>
<feature type="region of interest" description="Disordered" evidence="1">
    <location>
        <begin position="212"/>
        <end position="257"/>
    </location>
</feature>